<feature type="transmembrane region" description="Helical" evidence="1">
    <location>
        <begin position="334"/>
        <end position="354"/>
    </location>
</feature>
<keyword evidence="1" id="KW-0812">Transmembrane</keyword>
<dbReference type="AlphaFoldDB" id="A0A1U7DIR0"/>
<keyword evidence="3" id="KW-1185">Reference proteome</keyword>
<feature type="transmembrane region" description="Helical" evidence="1">
    <location>
        <begin position="220"/>
        <end position="237"/>
    </location>
</feature>
<protein>
    <recommendedName>
        <fullName evidence="4">Aminopeptidase</fullName>
    </recommendedName>
</protein>
<keyword evidence="1" id="KW-0472">Membrane</keyword>
<dbReference type="Pfam" id="PF05145">
    <property type="entry name" value="AbrB"/>
    <property type="match status" value="1"/>
</dbReference>
<feature type="transmembrane region" description="Helical" evidence="1">
    <location>
        <begin position="159"/>
        <end position="176"/>
    </location>
</feature>
<feature type="transmembrane region" description="Helical" evidence="1">
    <location>
        <begin position="308"/>
        <end position="328"/>
    </location>
</feature>
<feature type="transmembrane region" description="Helical" evidence="1">
    <location>
        <begin position="33"/>
        <end position="51"/>
    </location>
</feature>
<feature type="transmembrane region" description="Helical" evidence="1">
    <location>
        <begin position="197"/>
        <end position="214"/>
    </location>
</feature>
<feature type="transmembrane region" description="Helical" evidence="1">
    <location>
        <begin position="97"/>
        <end position="117"/>
    </location>
</feature>
<dbReference type="Proteomes" id="UP000187266">
    <property type="component" value="Chromosome"/>
</dbReference>
<gene>
    <name evidence="2" type="ORF">BV394_09305</name>
</gene>
<evidence type="ECO:0000256" key="1">
    <source>
        <dbReference type="SAM" id="Phobius"/>
    </source>
</evidence>
<organism evidence="2 3">
    <name type="scientific">Brevirhabdus pacifica</name>
    <dbReference type="NCBI Taxonomy" id="1267768"/>
    <lineage>
        <taxon>Bacteria</taxon>
        <taxon>Pseudomonadati</taxon>
        <taxon>Pseudomonadota</taxon>
        <taxon>Alphaproteobacteria</taxon>
        <taxon>Rhodobacterales</taxon>
        <taxon>Paracoccaceae</taxon>
        <taxon>Brevirhabdus</taxon>
    </lineage>
</organism>
<feature type="transmembrane region" description="Helical" evidence="1">
    <location>
        <begin position="63"/>
        <end position="85"/>
    </location>
</feature>
<dbReference type="PANTHER" id="PTHR38457:SF1">
    <property type="entry name" value="REGULATOR ABRB-RELATED"/>
    <property type="match status" value="1"/>
</dbReference>
<dbReference type="NCBIfam" id="TIGR03082">
    <property type="entry name" value="Gneg_AbrB_dup"/>
    <property type="match status" value="1"/>
</dbReference>
<evidence type="ECO:0000313" key="2">
    <source>
        <dbReference type="EMBL" id="APX89887.1"/>
    </source>
</evidence>
<sequence>MPVTSPLHAAISGAASVGLGVGAALLFEGAGMPLPWMLGPLFLFAMLSLTGMGPTGRGKGLRLGLPVGLRVVFVPVIGVMIGARITPDIATEVARWWPSLLIVVPYMVVVQLINAAILRRLGGYDRPTAFFAASPGGLVEAVLIGEANGGNGPLMSMQHFARLTLSVSVIPLLLSLEMGQPVGVVPPDDSLASGIEGIFDVLLMAAAGVAGVYLGRGLHIPAAIMLGPLLLSAIIHATGMTEAQIPDALLKAAQLVIGTTLGARFAGPSTRDLLRGLGLAVLALGFSLSVALGLAVMTAGLGLAEAEVAFIAFAPGGLIEMGLIAIALDADPVFVATHHVMRIGLAVTIAPWLYRMLHARPRG</sequence>
<proteinExistence type="predicted"/>
<reference evidence="2 3" key="1">
    <citation type="submission" date="2017-01" db="EMBL/GenBank/DDBJ databases">
        <title>Genomic analysis of Xuhuaishuia manganoxidans DY6-4.</title>
        <authorList>
            <person name="Wang X."/>
        </authorList>
    </citation>
    <scope>NUCLEOTIDE SEQUENCE [LARGE SCALE GENOMIC DNA]</scope>
    <source>
        <strain evidence="2 3">DY6-4</strain>
    </source>
</reference>
<dbReference type="GO" id="GO:0016020">
    <property type="term" value="C:membrane"/>
    <property type="evidence" value="ECO:0007669"/>
    <property type="project" value="InterPro"/>
</dbReference>
<evidence type="ECO:0000313" key="3">
    <source>
        <dbReference type="Proteomes" id="UP000187266"/>
    </source>
</evidence>
<dbReference type="PANTHER" id="PTHR38457">
    <property type="entry name" value="REGULATOR ABRB-RELATED"/>
    <property type="match status" value="1"/>
</dbReference>
<dbReference type="PIRSF" id="PIRSF038991">
    <property type="entry name" value="Protein_AbrB"/>
    <property type="match status" value="1"/>
</dbReference>
<dbReference type="InterPro" id="IPR007820">
    <property type="entry name" value="AbrB_fam"/>
</dbReference>
<keyword evidence="1" id="KW-1133">Transmembrane helix</keyword>
<dbReference type="STRING" id="1267768.BV394_09305"/>
<dbReference type="InterPro" id="IPR017516">
    <property type="entry name" value="AbrB_dup"/>
</dbReference>
<dbReference type="GO" id="GO:0010468">
    <property type="term" value="P:regulation of gene expression"/>
    <property type="evidence" value="ECO:0007669"/>
    <property type="project" value="InterPro"/>
</dbReference>
<feature type="transmembrane region" description="Helical" evidence="1">
    <location>
        <begin position="273"/>
        <end position="296"/>
    </location>
</feature>
<feature type="transmembrane region" description="Helical" evidence="1">
    <location>
        <begin position="7"/>
        <end position="27"/>
    </location>
</feature>
<name>A0A1U7DIR0_9RHOB</name>
<evidence type="ECO:0008006" key="4">
    <source>
        <dbReference type="Google" id="ProtNLM"/>
    </source>
</evidence>
<dbReference type="EMBL" id="CP019124">
    <property type="protein sequence ID" value="APX89887.1"/>
    <property type="molecule type" value="Genomic_DNA"/>
</dbReference>
<accession>A0A1U7DIR0</accession>